<organism evidence="2 3">
    <name type="scientific">Suillus subaureus</name>
    <dbReference type="NCBI Taxonomy" id="48587"/>
    <lineage>
        <taxon>Eukaryota</taxon>
        <taxon>Fungi</taxon>
        <taxon>Dikarya</taxon>
        <taxon>Basidiomycota</taxon>
        <taxon>Agaricomycotina</taxon>
        <taxon>Agaricomycetes</taxon>
        <taxon>Agaricomycetidae</taxon>
        <taxon>Boletales</taxon>
        <taxon>Suillineae</taxon>
        <taxon>Suillaceae</taxon>
        <taxon>Suillus</taxon>
    </lineage>
</organism>
<feature type="region of interest" description="Disordered" evidence="1">
    <location>
        <begin position="1"/>
        <end position="26"/>
    </location>
</feature>
<dbReference type="Proteomes" id="UP000807769">
    <property type="component" value="Unassembled WGS sequence"/>
</dbReference>
<evidence type="ECO:0000256" key="1">
    <source>
        <dbReference type="SAM" id="MobiDB-lite"/>
    </source>
</evidence>
<proteinExistence type="predicted"/>
<comment type="caution">
    <text evidence="2">The sequence shown here is derived from an EMBL/GenBank/DDBJ whole genome shotgun (WGS) entry which is preliminary data.</text>
</comment>
<dbReference type="AlphaFoldDB" id="A0A9P7ECM6"/>
<dbReference type="OrthoDB" id="3208495at2759"/>
<name>A0A9P7ECM6_9AGAM</name>
<dbReference type="Pfam" id="PF18759">
    <property type="entry name" value="Plavaka"/>
    <property type="match status" value="1"/>
</dbReference>
<protein>
    <submittedName>
        <fullName evidence="2">Uncharacterized protein</fullName>
    </submittedName>
</protein>
<dbReference type="RefSeq" id="XP_041193753.1">
    <property type="nucleotide sequence ID" value="XM_041340010.1"/>
</dbReference>
<accession>A0A9P7ECM6</accession>
<dbReference type="GeneID" id="64634026"/>
<keyword evidence="3" id="KW-1185">Reference proteome</keyword>
<sequence length="525" mass="59003">MKHSHAKTLSSGKSSPSHHHQEGYEQIQKVDKAMGNAAKKQAMWRATTGDLAQPLLKDQNPHLMNSFMDPPPSYPPNAIAHQLAGYTQAGTKFGPCVVKPGTLASAELHFAAKSLARDGQCETSFVEMEAGKDILKCKEAECHVELLHELQHSNMEGYVVTSHEAVWFKRFLSDQSLVEVKDNFDFNWTVYLNDLTLLATADEQLNQLESHTEEHRLILSKEELAQELKALIVEGAFDMIGLSRLNPRHPSYEPDKFVPSSLLAKSSPVTANMHDAQGPDPPASFAEPPHPFPNMTIHHLMTWMNTGSHQKSQTKVMHLIREVIQAEDFDIKDLDGFSGTVGFPDNWVETEVNLDIPTKSKDDQSVLFRVPGFHYWLLVAVIHSTFTNTQANAFHLLPFKHLWKDPLDGHEEHIFDELYTSDFWIEAQDNLQRQPKEPGCSLEHVITRLMFFSDATHLANFGTAKAWPLYLYFGNLSKYTCSAPSSGTCHLVGFLPSLPDRIKDVFSSLPRMSKSSMAALHTHCQ</sequence>
<evidence type="ECO:0000313" key="3">
    <source>
        <dbReference type="Proteomes" id="UP000807769"/>
    </source>
</evidence>
<dbReference type="EMBL" id="JABBWG010000013">
    <property type="protein sequence ID" value="KAG1817511.1"/>
    <property type="molecule type" value="Genomic_DNA"/>
</dbReference>
<reference evidence="2" key="1">
    <citation type="journal article" date="2020" name="New Phytol.">
        <title>Comparative genomics reveals dynamic genome evolution in host specialist ectomycorrhizal fungi.</title>
        <authorList>
            <person name="Lofgren L.A."/>
            <person name="Nguyen N.H."/>
            <person name="Vilgalys R."/>
            <person name="Ruytinx J."/>
            <person name="Liao H.L."/>
            <person name="Branco S."/>
            <person name="Kuo A."/>
            <person name="LaButti K."/>
            <person name="Lipzen A."/>
            <person name="Andreopoulos W."/>
            <person name="Pangilinan J."/>
            <person name="Riley R."/>
            <person name="Hundley H."/>
            <person name="Na H."/>
            <person name="Barry K."/>
            <person name="Grigoriev I.V."/>
            <person name="Stajich J.E."/>
            <person name="Kennedy P.G."/>
        </authorList>
    </citation>
    <scope>NUCLEOTIDE SEQUENCE</scope>
    <source>
        <strain evidence="2">MN1</strain>
    </source>
</reference>
<gene>
    <name evidence="2" type="ORF">BJ212DRAFT_1480086</name>
</gene>
<evidence type="ECO:0000313" key="2">
    <source>
        <dbReference type="EMBL" id="KAG1817511.1"/>
    </source>
</evidence>
<dbReference type="InterPro" id="IPR041078">
    <property type="entry name" value="Plavaka"/>
</dbReference>